<gene>
    <name evidence="1" type="ORF">C3731_11285</name>
</gene>
<name>A0A2S7IZU4_9HYPH</name>
<comment type="caution">
    <text evidence="1">The sequence shown here is derived from an EMBL/GenBank/DDBJ whole genome shotgun (WGS) entry which is preliminary data.</text>
</comment>
<dbReference type="OrthoDB" id="7029574at2"/>
<evidence type="ECO:0000313" key="2">
    <source>
        <dbReference type="Proteomes" id="UP000238493"/>
    </source>
</evidence>
<dbReference type="EMBL" id="PTRC01000017">
    <property type="protein sequence ID" value="PQA73518.1"/>
    <property type="molecule type" value="Genomic_DNA"/>
</dbReference>
<organism evidence="1 2">
    <name type="scientific">Brucella oryzae</name>
    <dbReference type="NCBI Taxonomy" id="335286"/>
    <lineage>
        <taxon>Bacteria</taxon>
        <taxon>Pseudomonadati</taxon>
        <taxon>Pseudomonadota</taxon>
        <taxon>Alphaproteobacteria</taxon>
        <taxon>Hyphomicrobiales</taxon>
        <taxon>Brucellaceae</taxon>
        <taxon>Brucella/Ochrobactrum group</taxon>
        <taxon>Brucella</taxon>
    </lineage>
</organism>
<dbReference type="Proteomes" id="UP000238493">
    <property type="component" value="Unassembled WGS sequence"/>
</dbReference>
<accession>A0A2S7IZU4</accession>
<protein>
    <submittedName>
        <fullName evidence="1">Uncharacterized protein</fullName>
    </submittedName>
</protein>
<keyword evidence="2" id="KW-1185">Reference proteome</keyword>
<dbReference type="AlphaFoldDB" id="A0A2S7IZU4"/>
<evidence type="ECO:0000313" key="1">
    <source>
        <dbReference type="EMBL" id="PQA73518.1"/>
    </source>
</evidence>
<proteinExistence type="predicted"/>
<sequence length="252" mass="27805">MALAKSFADRTFLQNIHQTLEALTDQSGKRGETYLASLAGNTVPLSSAMKAVNPDPYLREARGFVDTMLKNIPGYSETLPPSRNVFGEPIVRNIGLASTMDGDIVEAENNRIMLETGHGLSKVSPQFEGLDLRDITLATGQNAYDRLQELGAQIPGQHSLKKLLENNIRSHSYKDMPDGDPGVTGTRINRLGAVAQKYREAAMKFLLRENKELQQFVRQRQKEAQGAMIANRKQRLQGESSPARAILEAIGN</sequence>
<reference evidence="1 2" key="1">
    <citation type="submission" date="2018-02" db="EMBL/GenBank/DDBJ databases">
        <title>Draft genome sequence of Ochrobactrum oryzae found in Brazil.</title>
        <authorList>
            <person name="Cerdeira L."/>
            <person name="Andrade F."/>
            <person name="Zacariotto T."/>
            <person name="Barbosa B."/>
            <person name="Santos S."/>
            <person name="Cassetari V."/>
            <person name="Lincopan N."/>
        </authorList>
    </citation>
    <scope>NUCLEOTIDE SEQUENCE [LARGE SCALE GENOMIC DNA]</scope>
    <source>
        <strain evidence="1 2">OA447</strain>
    </source>
</reference>